<sequence length="64" mass="7517">MEVLSTGRERNHRSFECRMREKLKSRRWWGCAALIRPTSMPTKAELRSKKTAPSPVIKPRTSFQ</sequence>
<dbReference type="EMBL" id="GGEC01007893">
    <property type="protein sequence ID" value="MBW88376.1"/>
    <property type="molecule type" value="Transcribed_RNA"/>
</dbReference>
<dbReference type="AlphaFoldDB" id="A0A2P2J4H2"/>
<reference evidence="2" key="1">
    <citation type="submission" date="2018-02" db="EMBL/GenBank/DDBJ databases">
        <title>Rhizophora mucronata_Transcriptome.</title>
        <authorList>
            <person name="Meera S.P."/>
            <person name="Sreeshan A."/>
            <person name="Augustine A."/>
        </authorList>
    </citation>
    <scope>NUCLEOTIDE SEQUENCE</scope>
    <source>
        <tissue evidence="2">Leaf</tissue>
    </source>
</reference>
<protein>
    <submittedName>
        <fullName evidence="2">Uncharacterized protein</fullName>
    </submittedName>
</protein>
<evidence type="ECO:0000313" key="2">
    <source>
        <dbReference type="EMBL" id="MBW88376.1"/>
    </source>
</evidence>
<name>A0A2P2J4H2_RHIMU</name>
<proteinExistence type="predicted"/>
<evidence type="ECO:0000256" key="1">
    <source>
        <dbReference type="SAM" id="MobiDB-lite"/>
    </source>
</evidence>
<feature type="region of interest" description="Disordered" evidence="1">
    <location>
        <begin position="41"/>
        <end position="64"/>
    </location>
</feature>
<accession>A0A2P2J4H2</accession>
<organism evidence="2">
    <name type="scientific">Rhizophora mucronata</name>
    <name type="common">Asiatic mangrove</name>
    <dbReference type="NCBI Taxonomy" id="61149"/>
    <lineage>
        <taxon>Eukaryota</taxon>
        <taxon>Viridiplantae</taxon>
        <taxon>Streptophyta</taxon>
        <taxon>Embryophyta</taxon>
        <taxon>Tracheophyta</taxon>
        <taxon>Spermatophyta</taxon>
        <taxon>Magnoliopsida</taxon>
        <taxon>eudicotyledons</taxon>
        <taxon>Gunneridae</taxon>
        <taxon>Pentapetalae</taxon>
        <taxon>rosids</taxon>
        <taxon>fabids</taxon>
        <taxon>Malpighiales</taxon>
        <taxon>Rhizophoraceae</taxon>
        <taxon>Rhizophora</taxon>
    </lineage>
</organism>